<evidence type="ECO:0000256" key="6">
    <source>
        <dbReference type="SAM" id="SignalP"/>
    </source>
</evidence>
<reference evidence="9 10" key="1">
    <citation type="journal article" date="2008" name="BMC Genomics">
        <title>Complete genome of Phenylobacterium zucineum - a novel facultative intracellular bacterium isolated from human erythroleukemia cell line K562.</title>
        <authorList>
            <person name="Luo Y."/>
            <person name="Xu X."/>
            <person name="Ding Z."/>
            <person name="Liu Z."/>
            <person name="Zhang B."/>
            <person name="Yan Z."/>
            <person name="Sun J."/>
            <person name="Hu S."/>
            <person name="Hu X."/>
        </authorList>
    </citation>
    <scope>NUCLEOTIDE SEQUENCE [LARGE SCALE GENOMIC DNA]</scope>
    <source>
        <strain evidence="9 10">HLK1</strain>
    </source>
</reference>
<comment type="subcellular location">
    <subcellularLocation>
        <location evidence="1 4">Cell outer membrane</location>
    </subcellularLocation>
</comment>
<dbReference type="PANTHER" id="PTHR40980:SF3">
    <property type="entry name" value="TONB-DEPENDENT RECEPTOR-LIKE BETA-BARREL DOMAIN-CONTAINING PROTEIN"/>
    <property type="match status" value="1"/>
</dbReference>
<keyword evidence="4" id="KW-0798">TonB box</keyword>
<evidence type="ECO:0000259" key="7">
    <source>
        <dbReference type="Pfam" id="PF00593"/>
    </source>
</evidence>
<keyword evidence="3" id="KW-0998">Cell outer membrane</keyword>
<dbReference type="Gene3D" id="2.170.130.10">
    <property type="entry name" value="TonB-dependent receptor, plug domain"/>
    <property type="match status" value="1"/>
</dbReference>
<proteinExistence type="inferred from homology"/>
<dbReference type="PANTHER" id="PTHR40980">
    <property type="entry name" value="PLUG DOMAIN-CONTAINING PROTEIN"/>
    <property type="match status" value="1"/>
</dbReference>
<evidence type="ECO:0000313" key="10">
    <source>
        <dbReference type="Proteomes" id="UP000001868"/>
    </source>
</evidence>
<dbReference type="SUPFAM" id="SSF56935">
    <property type="entry name" value="Porins"/>
    <property type="match status" value="1"/>
</dbReference>
<dbReference type="InterPro" id="IPR000531">
    <property type="entry name" value="Beta-barrel_TonB"/>
</dbReference>
<organism evidence="9 10">
    <name type="scientific">Phenylobacterium zucineum (strain HLK1)</name>
    <dbReference type="NCBI Taxonomy" id="450851"/>
    <lineage>
        <taxon>Bacteria</taxon>
        <taxon>Pseudomonadati</taxon>
        <taxon>Pseudomonadota</taxon>
        <taxon>Alphaproteobacteria</taxon>
        <taxon>Caulobacterales</taxon>
        <taxon>Caulobacteraceae</taxon>
        <taxon>Phenylobacterium</taxon>
    </lineage>
</organism>
<dbReference type="InterPro" id="IPR012910">
    <property type="entry name" value="Plug_dom"/>
</dbReference>
<keyword evidence="10" id="KW-1185">Reference proteome</keyword>
<feature type="chain" id="PRO_5002822149" evidence="6">
    <location>
        <begin position="33"/>
        <end position="972"/>
    </location>
</feature>
<dbReference type="EMBL" id="CP000747">
    <property type="protein sequence ID" value="ACG78883.1"/>
    <property type="molecule type" value="Genomic_DNA"/>
</dbReference>
<evidence type="ECO:0000256" key="1">
    <source>
        <dbReference type="ARBA" id="ARBA00004442"/>
    </source>
</evidence>
<evidence type="ECO:0000259" key="8">
    <source>
        <dbReference type="Pfam" id="PF07715"/>
    </source>
</evidence>
<dbReference type="Gene3D" id="2.40.170.20">
    <property type="entry name" value="TonB-dependent receptor, beta-barrel domain"/>
    <property type="match status" value="1"/>
</dbReference>
<feature type="domain" description="TonB-dependent receptor plug" evidence="8">
    <location>
        <begin position="54"/>
        <end position="164"/>
    </location>
</feature>
<dbReference type="InterPro" id="IPR037066">
    <property type="entry name" value="Plug_dom_sf"/>
</dbReference>
<dbReference type="InterPro" id="IPR010104">
    <property type="entry name" value="TonB_rcpt_bac"/>
</dbReference>
<protein>
    <submittedName>
        <fullName evidence="9">TonB-dependent receptor</fullName>
    </submittedName>
</protein>
<feature type="compositionally biased region" description="Polar residues" evidence="5">
    <location>
        <begin position="707"/>
        <end position="721"/>
    </location>
</feature>
<gene>
    <name evidence="9" type="ordered locus">PHZ_c2474</name>
</gene>
<feature type="domain" description="TonB-dependent receptor-like beta-barrel" evidence="7">
    <location>
        <begin position="461"/>
        <end position="939"/>
    </location>
</feature>
<evidence type="ECO:0000256" key="4">
    <source>
        <dbReference type="RuleBase" id="RU003357"/>
    </source>
</evidence>
<dbReference type="InterPro" id="IPR036942">
    <property type="entry name" value="Beta-barrel_TonB_sf"/>
</dbReference>
<accession>B4RGH7</accession>
<dbReference type="Pfam" id="PF07715">
    <property type="entry name" value="Plug"/>
    <property type="match status" value="1"/>
</dbReference>
<feature type="region of interest" description="Disordered" evidence="5">
    <location>
        <begin position="692"/>
        <end position="721"/>
    </location>
</feature>
<dbReference type="AlphaFoldDB" id="B4RGH7"/>
<keyword evidence="6" id="KW-0732">Signal</keyword>
<evidence type="ECO:0000256" key="3">
    <source>
        <dbReference type="ARBA" id="ARBA00023237"/>
    </source>
</evidence>
<dbReference type="KEGG" id="pzu:PHZ_c2474"/>
<sequence>MNSSTRKTSVRTKALLLGATFLAGAVATEVRAQQVEEIVVTGYRRSLQQATEAKREATIIQDSIFAEDIGKFPDTNLAESLNRVPGVQLSREVTGEGQQIAIRGLGTNFTKILLNGNQIAVATTGRLDAQSQNREVDLDMFPTELFSRLDVNKSPTASMLEGGVSGTVNMRSARPFDYADRQLTYSLQGAYNSSAEKWGPRGALIASDRFDTNYGEVGVLVGFAGARTHIKTEGFESIGWSNANMSCAGCNLYGSNNFNWASTVPAGVSVPGLTTGAPITNDTLLALNPGLTLQQLSDAMIPRLGRPAFTDGQRDRYSGLISLEFEPSENLNVYVDTLLGRGIRKFDRVDMNWVGRNSNFMVPVGLQVDENYVVTEGSFLNSQFFLEARPYHEKVNFFNVNPGFSWRYNDFIRVDGQFNMSKSEFLREAPTILFNTPLGQGINVEYTNPGEPFPDIATNADLNDPNLGWTWLGGGRVNIQNERRVTKTKAAHFDVLFGDEEGVNVRVGGAWDYASRSILAQDNSAQWQQVVCGGGGVYRPAPAPQPPCNGAAGSAVTNAQIGSYLRPGPYGFIAVDYDRFFGDTNYSQFAANAPFSNSANTGTRSGIIEEDTLGAFVEVNGRTDIGPWELRFNGGVRYVSTEQDITGPVTFTIGGVQTTEFQSRDSRYDAYLPSFNAVLRVRDDVNLRLSASRTLTRPNPSDMLPGTSFSDPSAQEATQGNPNLTPFFSNNFDIGAEWYTGAEGYIGVVGFNKVITGWTQTGITTIPFTQLGIPFDALNDTQKTAINNRGGPGAATVNVRQQVNVGGQLTIRGYEVNWVQPLTFLVDGLGFQANYTRIYQSASGAGAPAVAVGVSPYTYNITGYYDRGPASIRVSYVYYDDQIGSAGPESGVSIPNPSGGPAIPARFRNDSTGQWDLSASYEFTNLPTQPRLTLDVINLTKEDQRTAFQWPNATQTFYRGSRTILLGIRGRF</sequence>
<dbReference type="GO" id="GO:0009279">
    <property type="term" value="C:cell outer membrane"/>
    <property type="evidence" value="ECO:0007669"/>
    <property type="project" value="UniProtKB-SubCell"/>
</dbReference>
<name>B4RGH7_PHEZH</name>
<dbReference type="eggNOG" id="COG4771">
    <property type="taxonomic scope" value="Bacteria"/>
</dbReference>
<dbReference type="OrthoDB" id="5476657at2"/>
<comment type="similarity">
    <text evidence="4">Belongs to the TonB-dependent receptor family.</text>
</comment>
<feature type="signal peptide" evidence="6">
    <location>
        <begin position="1"/>
        <end position="32"/>
    </location>
</feature>
<keyword evidence="9" id="KW-0675">Receptor</keyword>
<dbReference type="NCBIfam" id="TIGR01782">
    <property type="entry name" value="TonB-Xanth-Caul"/>
    <property type="match status" value="1"/>
</dbReference>
<dbReference type="Proteomes" id="UP000001868">
    <property type="component" value="Chromosome"/>
</dbReference>
<evidence type="ECO:0000256" key="5">
    <source>
        <dbReference type="SAM" id="MobiDB-lite"/>
    </source>
</evidence>
<evidence type="ECO:0000313" key="9">
    <source>
        <dbReference type="EMBL" id="ACG78883.1"/>
    </source>
</evidence>
<dbReference type="eggNOG" id="COG1629">
    <property type="taxonomic scope" value="Bacteria"/>
</dbReference>
<keyword evidence="2 4" id="KW-0472">Membrane</keyword>
<dbReference type="HOGENOM" id="CLU_006935_2_0_5"/>
<evidence type="ECO:0000256" key="2">
    <source>
        <dbReference type="ARBA" id="ARBA00023136"/>
    </source>
</evidence>
<dbReference type="Pfam" id="PF00593">
    <property type="entry name" value="TonB_dep_Rec_b-barrel"/>
    <property type="match status" value="1"/>
</dbReference>
<dbReference type="STRING" id="450851.PHZ_c2474"/>